<keyword evidence="2" id="KW-0812">Transmembrane</keyword>
<dbReference type="InterPro" id="IPR051203">
    <property type="entry name" value="Polysaccharide_Synthase-Rel"/>
</dbReference>
<evidence type="ECO:0000313" key="5">
    <source>
        <dbReference type="Proteomes" id="UP001549055"/>
    </source>
</evidence>
<feature type="domain" description="Polysaccharide biosynthesis protein CapD-like" evidence="3">
    <location>
        <begin position="283"/>
        <end position="565"/>
    </location>
</feature>
<proteinExistence type="inferred from homology"/>
<dbReference type="InterPro" id="IPR003869">
    <property type="entry name" value="Polysac_CapD-like"/>
</dbReference>
<feature type="transmembrane region" description="Helical" evidence="2">
    <location>
        <begin position="104"/>
        <end position="125"/>
    </location>
</feature>
<feature type="transmembrane region" description="Helical" evidence="2">
    <location>
        <begin position="76"/>
        <end position="98"/>
    </location>
</feature>
<dbReference type="Pfam" id="PF13727">
    <property type="entry name" value="CoA_binding_3"/>
    <property type="match status" value="1"/>
</dbReference>
<dbReference type="CDD" id="cd05237">
    <property type="entry name" value="UDP_invert_4-6DH_SDR_e"/>
    <property type="match status" value="1"/>
</dbReference>
<keyword evidence="5" id="KW-1185">Reference proteome</keyword>
<evidence type="ECO:0000313" key="4">
    <source>
        <dbReference type="EMBL" id="MET3644500.1"/>
    </source>
</evidence>
<dbReference type="SUPFAM" id="SSF51735">
    <property type="entry name" value="NAD(P)-binding Rossmann-fold domains"/>
    <property type="match status" value="2"/>
</dbReference>
<dbReference type="PANTHER" id="PTHR43318:SF1">
    <property type="entry name" value="POLYSACCHARIDE BIOSYNTHESIS PROTEIN EPSC-RELATED"/>
    <property type="match status" value="1"/>
</dbReference>
<organism evidence="4 5">
    <name type="scientific">Streptococcus gallinaceus</name>
    <dbReference type="NCBI Taxonomy" id="165758"/>
    <lineage>
        <taxon>Bacteria</taxon>
        <taxon>Bacillati</taxon>
        <taxon>Bacillota</taxon>
        <taxon>Bacilli</taxon>
        <taxon>Lactobacillales</taxon>
        <taxon>Streptococcaceae</taxon>
        <taxon>Streptococcus</taxon>
    </lineage>
</organism>
<dbReference type="Pfam" id="PF02719">
    <property type="entry name" value="Polysacc_synt_2"/>
    <property type="match status" value="1"/>
</dbReference>
<name>A0ABV2JKN8_9STRE</name>
<comment type="caution">
    <text evidence="4">The sequence shown here is derived from an EMBL/GenBank/DDBJ whole genome shotgun (WGS) entry which is preliminary data.</text>
</comment>
<reference evidence="4 5" key="1">
    <citation type="submission" date="2024-06" db="EMBL/GenBank/DDBJ databases">
        <title>Genomic Encyclopedia of Type Strains, Phase IV (KMG-IV): sequencing the most valuable type-strain genomes for metagenomic binning, comparative biology and taxonomic classification.</title>
        <authorList>
            <person name="Goeker M."/>
        </authorList>
    </citation>
    <scope>NUCLEOTIDE SEQUENCE [LARGE SCALE GENOMIC DNA]</scope>
    <source>
        <strain evidence="4 5">DSM 15349</strain>
    </source>
</reference>
<dbReference type="RefSeq" id="WP_253364151.1">
    <property type="nucleotide sequence ID" value="NZ_JALJXU010000003.1"/>
</dbReference>
<sequence>MENLSRRVKRFILIVIDMSMLFIAMLVTMLFVGVFAEVSWEQMLGSYVVVVIIYLVVASQCKIFSILNRFTDYRVLFRLTVSLVIAYMALSVFAGGVYKGGYSYRFLILSWLLSTFLMTSPRIIWREMNSRKKRYKLDASKVRTLVVGAGSGGSIFIQTVLETDSDIDVVGIVDADTNKHGTYLHGIKVMGNRENIPALVANYNIEQVTIAIPSISGTEREKLVEICNQCSVRVNSMPSVEDVITTKISTQNLREIDIADLLGRKEIELDQTTLGEFFRQKTVLVTGAGGSIGSEICRQISNFKPEKLLLLGHGENSIYLIHRELLQKYGKEIEIIPIIADIQDRGLIFNLMKEYRPNYVYHAAAHKHVPLMEFNPKEAVKNNIFGTKNVAEAAWEASVEKFVMISTDKAVNPPNVMGATKRVAEMIVTGLNDKGKTQFVAVRFGNVLGSRGSVVPVFKEQVAKGGPLTVTDFRMTRYFMTIPEASRLVIQAGYQAKGGEVFVLDMGEPVKIVDLAKKVIKLSGHTEEEIGIVESGIRPGEKLYEELLSSDERVNEQIHEKIFIGKVTLKSVEEVDNFIAILLDLENKTLKEKLIEFAKQE</sequence>
<keyword evidence="2" id="KW-0472">Membrane</keyword>
<dbReference type="Gene3D" id="3.40.50.720">
    <property type="entry name" value="NAD(P)-binding Rossmann-like Domain"/>
    <property type="match status" value="2"/>
</dbReference>
<feature type="transmembrane region" description="Helical" evidence="2">
    <location>
        <begin position="12"/>
        <end position="32"/>
    </location>
</feature>
<protein>
    <submittedName>
        <fullName evidence="4">FlaA1/EpsC-like NDP-sugar epimerase</fullName>
    </submittedName>
</protein>
<dbReference type="Proteomes" id="UP001549055">
    <property type="component" value="Unassembled WGS sequence"/>
</dbReference>
<dbReference type="InterPro" id="IPR036291">
    <property type="entry name" value="NAD(P)-bd_dom_sf"/>
</dbReference>
<evidence type="ECO:0000256" key="1">
    <source>
        <dbReference type="ARBA" id="ARBA00007430"/>
    </source>
</evidence>
<accession>A0ABV2JKN8</accession>
<gene>
    <name evidence="4" type="ORF">ABID27_001124</name>
</gene>
<comment type="similarity">
    <text evidence="1">Belongs to the polysaccharide synthase family.</text>
</comment>
<evidence type="ECO:0000256" key="2">
    <source>
        <dbReference type="SAM" id="Phobius"/>
    </source>
</evidence>
<feature type="transmembrane region" description="Helical" evidence="2">
    <location>
        <begin position="44"/>
        <end position="64"/>
    </location>
</feature>
<dbReference type="PANTHER" id="PTHR43318">
    <property type="entry name" value="UDP-N-ACETYLGLUCOSAMINE 4,6-DEHYDRATASE"/>
    <property type="match status" value="1"/>
</dbReference>
<keyword evidence="2" id="KW-1133">Transmembrane helix</keyword>
<evidence type="ECO:0000259" key="3">
    <source>
        <dbReference type="Pfam" id="PF02719"/>
    </source>
</evidence>
<dbReference type="EMBL" id="JBEPMK010000003">
    <property type="protein sequence ID" value="MET3644500.1"/>
    <property type="molecule type" value="Genomic_DNA"/>
</dbReference>